<evidence type="ECO:0000256" key="2">
    <source>
        <dbReference type="ARBA" id="ARBA00022475"/>
    </source>
</evidence>
<dbReference type="InterPro" id="IPR050833">
    <property type="entry name" value="Poly_Biosynth_Transport"/>
</dbReference>
<dbReference type="PANTHER" id="PTHR30250:SF21">
    <property type="entry name" value="LIPID II FLIPPASE MURJ"/>
    <property type="match status" value="1"/>
</dbReference>
<feature type="transmembrane region" description="Helical" evidence="6">
    <location>
        <begin position="41"/>
        <end position="60"/>
    </location>
</feature>
<feature type="transmembrane region" description="Helical" evidence="6">
    <location>
        <begin position="182"/>
        <end position="204"/>
    </location>
</feature>
<feature type="transmembrane region" description="Helical" evidence="6">
    <location>
        <begin position="80"/>
        <end position="103"/>
    </location>
</feature>
<dbReference type="PANTHER" id="PTHR30250">
    <property type="entry name" value="PST FAMILY PREDICTED COLANIC ACID TRANSPORTER"/>
    <property type="match status" value="1"/>
</dbReference>
<protein>
    <submittedName>
        <fullName evidence="7">Oligosaccharide flippase family protein</fullName>
    </submittedName>
</protein>
<feature type="transmembrane region" description="Helical" evidence="6">
    <location>
        <begin position="312"/>
        <end position="339"/>
    </location>
</feature>
<feature type="transmembrane region" description="Helical" evidence="6">
    <location>
        <begin position="402"/>
        <end position="424"/>
    </location>
</feature>
<comment type="subcellular location">
    <subcellularLocation>
        <location evidence="1">Cell membrane</location>
        <topology evidence="1">Multi-pass membrane protein</topology>
    </subcellularLocation>
</comment>
<dbReference type="GO" id="GO:0005886">
    <property type="term" value="C:plasma membrane"/>
    <property type="evidence" value="ECO:0007669"/>
    <property type="project" value="UniProtKB-SubCell"/>
</dbReference>
<evidence type="ECO:0000313" key="7">
    <source>
        <dbReference type="EMBL" id="HIQ68569.1"/>
    </source>
</evidence>
<evidence type="ECO:0000256" key="4">
    <source>
        <dbReference type="ARBA" id="ARBA00022989"/>
    </source>
</evidence>
<reference evidence="7" key="1">
    <citation type="submission" date="2020-10" db="EMBL/GenBank/DDBJ databases">
        <authorList>
            <person name="Gilroy R."/>
        </authorList>
    </citation>
    <scope>NUCLEOTIDE SEQUENCE</scope>
    <source>
        <strain evidence="7">13361</strain>
    </source>
</reference>
<keyword evidence="3 6" id="KW-0812">Transmembrane</keyword>
<feature type="transmembrane region" description="Helical" evidence="6">
    <location>
        <begin position="157"/>
        <end position="175"/>
    </location>
</feature>
<evidence type="ECO:0000256" key="1">
    <source>
        <dbReference type="ARBA" id="ARBA00004651"/>
    </source>
</evidence>
<dbReference type="AlphaFoldDB" id="A0A9D1CNP5"/>
<feature type="transmembrane region" description="Helical" evidence="6">
    <location>
        <begin position="6"/>
        <end position="29"/>
    </location>
</feature>
<accession>A0A9D1CNP5</accession>
<evidence type="ECO:0000256" key="6">
    <source>
        <dbReference type="SAM" id="Phobius"/>
    </source>
</evidence>
<feature type="transmembrane region" description="Helical" evidence="6">
    <location>
        <begin position="123"/>
        <end position="145"/>
    </location>
</feature>
<feature type="transmembrane region" description="Helical" evidence="6">
    <location>
        <begin position="261"/>
        <end position="285"/>
    </location>
</feature>
<reference evidence="7" key="2">
    <citation type="journal article" date="2021" name="PeerJ">
        <title>Extensive microbial diversity within the chicken gut microbiome revealed by metagenomics and culture.</title>
        <authorList>
            <person name="Gilroy R."/>
            <person name="Ravi A."/>
            <person name="Getino M."/>
            <person name="Pursley I."/>
            <person name="Horton D.L."/>
            <person name="Alikhan N.F."/>
            <person name="Baker D."/>
            <person name="Gharbi K."/>
            <person name="Hall N."/>
            <person name="Watson M."/>
            <person name="Adriaenssens E.M."/>
            <person name="Foster-Nyarko E."/>
            <person name="Jarju S."/>
            <person name="Secka A."/>
            <person name="Antonio M."/>
            <person name="Oren A."/>
            <person name="Chaudhuri R.R."/>
            <person name="La Ragione R."/>
            <person name="Hildebrand F."/>
            <person name="Pallen M.J."/>
        </authorList>
    </citation>
    <scope>NUCLEOTIDE SEQUENCE</scope>
    <source>
        <strain evidence="7">13361</strain>
    </source>
</reference>
<gene>
    <name evidence="7" type="ORF">IAB74_08695</name>
</gene>
<dbReference type="EMBL" id="DVFK01000114">
    <property type="protein sequence ID" value="HIQ68569.1"/>
    <property type="molecule type" value="Genomic_DNA"/>
</dbReference>
<evidence type="ECO:0000313" key="8">
    <source>
        <dbReference type="Proteomes" id="UP000886796"/>
    </source>
</evidence>
<feature type="transmembrane region" description="Helical" evidence="6">
    <location>
        <begin position="460"/>
        <end position="477"/>
    </location>
</feature>
<comment type="caution">
    <text evidence="7">The sequence shown here is derived from an EMBL/GenBank/DDBJ whole genome shotgun (WGS) entry which is preliminary data.</text>
</comment>
<evidence type="ECO:0000256" key="3">
    <source>
        <dbReference type="ARBA" id="ARBA00022692"/>
    </source>
</evidence>
<dbReference type="Proteomes" id="UP000886796">
    <property type="component" value="Unassembled WGS sequence"/>
</dbReference>
<dbReference type="InterPro" id="IPR002797">
    <property type="entry name" value="Polysacc_synth"/>
</dbReference>
<evidence type="ECO:0000256" key="5">
    <source>
        <dbReference type="ARBA" id="ARBA00023136"/>
    </source>
</evidence>
<keyword evidence="5 6" id="KW-0472">Membrane</keyword>
<sequence>MKSQIFYSSLLLTGVNLLLRLISTSFQVYLSGKIGPEGIGLLHLLLSVGGLAMIAGAAGVRTSAMYLTAEELGKGRKHNVHWVLSGCTLYSLIFSLTVSMGIYRFAPWIAASWIGAPEISPAIRIFALFLPINCLCGVMTGYFTAANRIRTLAAVEVAEQLTFMGAVFSLLTLWAGSNPLRACIAVVVGQGLGNCFTLLCLWILRLRERVPAGPRIPIAGRLLKIALPLAAADDLKAGISTGENLMVPKRLALYEGVQSPLAAFGMVCGMVFPIMMFPAAILFGLSELLVPELARCAAVGSRRRISYLVGRCLHIGLLYGCTCAGVIFLTADGLCGAIYHTAAPAPYLKAFALLIPMLYADSLIDAMTKGLGQQTACVRYNILTSAMDVALLFVLLPRFGLHGYFCSFFVTHFINFCLSLRRLLRVSGYALSPTQPFLTLLAAAASMAGAALAVSPLVRAFGFLGIFFCLLCLLGVVKKADFQWARALVQGK</sequence>
<name>A0A9D1CNP5_9FIRM</name>
<organism evidence="7 8">
    <name type="scientific">Candidatus Faecousia excrementigallinarum</name>
    <dbReference type="NCBI Taxonomy" id="2840806"/>
    <lineage>
        <taxon>Bacteria</taxon>
        <taxon>Bacillati</taxon>
        <taxon>Bacillota</taxon>
        <taxon>Clostridia</taxon>
        <taxon>Eubacteriales</taxon>
        <taxon>Oscillospiraceae</taxon>
        <taxon>Faecousia</taxon>
    </lineage>
</organism>
<keyword evidence="4 6" id="KW-1133">Transmembrane helix</keyword>
<feature type="transmembrane region" description="Helical" evidence="6">
    <location>
        <begin position="345"/>
        <end position="364"/>
    </location>
</feature>
<dbReference type="Pfam" id="PF01943">
    <property type="entry name" value="Polysacc_synt"/>
    <property type="match status" value="1"/>
</dbReference>
<proteinExistence type="predicted"/>
<keyword evidence="2" id="KW-1003">Cell membrane</keyword>